<dbReference type="Proteomes" id="UP001601976">
    <property type="component" value="Unassembled WGS sequence"/>
</dbReference>
<dbReference type="InterPro" id="IPR024520">
    <property type="entry name" value="DUF3558"/>
</dbReference>
<comment type="caution">
    <text evidence="3">The sequence shown here is derived from an EMBL/GenBank/DDBJ whole genome shotgun (WGS) entry which is preliminary data.</text>
</comment>
<name>A0ABW6RIT6_9ACTN</name>
<sequence length="236" mass="24535">MHRSAPRLSRILACAAVPVMLVAAGCSSDSGGDKDASPSATASPSVSAKPTVKPAVFSKLPEPCKSIKEKTVDSLVPEAKDRSGTADKSNDVSTRGGCSWNGLDSQGVDGSQYRWLSVSFMRYDSDQSRGAGDKLAEEYYAKQVAAAKATDGAKKVADEPSAGIGDQATTVSYDLRKTDADFKYATVVTRTENVVATVIYNGAGYQGAKSPKGADLLKDAQKAAKEAVASVTAANK</sequence>
<proteinExistence type="predicted"/>
<evidence type="ECO:0000256" key="1">
    <source>
        <dbReference type="SAM" id="MobiDB-lite"/>
    </source>
</evidence>
<dbReference type="PROSITE" id="PS51257">
    <property type="entry name" value="PROKAR_LIPOPROTEIN"/>
    <property type="match status" value="1"/>
</dbReference>
<dbReference type="RefSeq" id="WP_387896602.1">
    <property type="nucleotide sequence ID" value="NZ_JBIAPK010000007.1"/>
</dbReference>
<feature type="signal peptide" evidence="2">
    <location>
        <begin position="1"/>
        <end position="23"/>
    </location>
</feature>
<feature type="region of interest" description="Disordered" evidence="1">
    <location>
        <begin position="27"/>
        <end position="54"/>
    </location>
</feature>
<evidence type="ECO:0000313" key="4">
    <source>
        <dbReference type="Proteomes" id="UP001601976"/>
    </source>
</evidence>
<feature type="chain" id="PRO_5045223047" evidence="2">
    <location>
        <begin position="24"/>
        <end position="236"/>
    </location>
</feature>
<accession>A0ABW6RIT6</accession>
<gene>
    <name evidence="3" type="ORF">ACFYWW_22480</name>
</gene>
<reference evidence="3 4" key="1">
    <citation type="submission" date="2024-10" db="EMBL/GenBank/DDBJ databases">
        <title>The Natural Products Discovery Center: Release of the First 8490 Sequenced Strains for Exploring Actinobacteria Biosynthetic Diversity.</title>
        <authorList>
            <person name="Kalkreuter E."/>
            <person name="Kautsar S.A."/>
            <person name="Yang D."/>
            <person name="Bader C.D."/>
            <person name="Teijaro C.N."/>
            <person name="Fluegel L."/>
            <person name="Davis C.M."/>
            <person name="Simpson J.R."/>
            <person name="Lauterbach L."/>
            <person name="Steele A.D."/>
            <person name="Gui C."/>
            <person name="Meng S."/>
            <person name="Li G."/>
            <person name="Viehrig K."/>
            <person name="Ye F."/>
            <person name="Su P."/>
            <person name="Kiefer A.F."/>
            <person name="Nichols A."/>
            <person name="Cepeda A.J."/>
            <person name="Yan W."/>
            <person name="Fan B."/>
            <person name="Jiang Y."/>
            <person name="Adhikari A."/>
            <person name="Zheng C.-J."/>
            <person name="Schuster L."/>
            <person name="Cowan T.M."/>
            <person name="Smanski M.J."/>
            <person name="Chevrette M.G."/>
            <person name="De Carvalho L.P.S."/>
            <person name="Shen B."/>
        </authorList>
    </citation>
    <scope>NUCLEOTIDE SEQUENCE [LARGE SCALE GENOMIC DNA]</scope>
    <source>
        <strain evidence="3 4">NPDC003029</strain>
    </source>
</reference>
<feature type="region of interest" description="Disordered" evidence="1">
    <location>
        <begin position="69"/>
        <end position="97"/>
    </location>
</feature>
<keyword evidence="2" id="KW-0732">Signal</keyword>
<keyword evidence="4" id="KW-1185">Reference proteome</keyword>
<dbReference type="Pfam" id="PF12079">
    <property type="entry name" value="DUF3558"/>
    <property type="match status" value="1"/>
</dbReference>
<organism evidence="3 4">
    <name type="scientific">Streptomyces flavidovirens</name>
    <dbReference type="NCBI Taxonomy" id="67298"/>
    <lineage>
        <taxon>Bacteria</taxon>
        <taxon>Bacillati</taxon>
        <taxon>Actinomycetota</taxon>
        <taxon>Actinomycetes</taxon>
        <taxon>Kitasatosporales</taxon>
        <taxon>Streptomycetaceae</taxon>
        <taxon>Streptomyces</taxon>
    </lineage>
</organism>
<feature type="compositionally biased region" description="Basic and acidic residues" evidence="1">
    <location>
        <begin position="69"/>
        <end position="90"/>
    </location>
</feature>
<feature type="compositionally biased region" description="Low complexity" evidence="1">
    <location>
        <begin position="37"/>
        <end position="50"/>
    </location>
</feature>
<evidence type="ECO:0000313" key="3">
    <source>
        <dbReference type="EMBL" id="MFF3341455.1"/>
    </source>
</evidence>
<protein>
    <submittedName>
        <fullName evidence="3">DUF3558 family protein</fullName>
    </submittedName>
</protein>
<evidence type="ECO:0000256" key="2">
    <source>
        <dbReference type="SAM" id="SignalP"/>
    </source>
</evidence>
<dbReference type="EMBL" id="JBIAPK010000007">
    <property type="protein sequence ID" value="MFF3341455.1"/>
    <property type="molecule type" value="Genomic_DNA"/>
</dbReference>